<dbReference type="Pfam" id="PF02082">
    <property type="entry name" value="Rrf2"/>
    <property type="match status" value="1"/>
</dbReference>
<dbReference type="Gene3D" id="1.10.10.10">
    <property type="entry name" value="Winged helix-like DNA-binding domain superfamily/Winged helix DNA-binding domain"/>
    <property type="match status" value="1"/>
</dbReference>
<dbReference type="EMBL" id="CP042436">
    <property type="protein sequence ID" value="QEC62327.1"/>
    <property type="molecule type" value="Genomic_DNA"/>
</dbReference>
<dbReference type="RefSeq" id="WP_147030904.1">
    <property type="nucleotide sequence ID" value="NZ_CP042436.1"/>
</dbReference>
<name>A0A5B8UT93_9SPHI</name>
<reference evidence="1 2" key="1">
    <citation type="journal article" date="2017" name="Curr. Microbiol.">
        <title>Mucilaginibacter ginsenosidivorans sp. nov., Isolated from Soil of Ginseng Field.</title>
        <authorList>
            <person name="Kim M.M."/>
            <person name="Siddiqi M.Z."/>
            <person name="Im W.T."/>
        </authorList>
    </citation>
    <scope>NUCLEOTIDE SEQUENCE [LARGE SCALE GENOMIC DNA]</scope>
    <source>
        <strain evidence="1 2">Gsoil 3017</strain>
    </source>
</reference>
<dbReference type="NCBIfam" id="TIGR00738">
    <property type="entry name" value="rrf2_super"/>
    <property type="match status" value="1"/>
</dbReference>
<dbReference type="InterPro" id="IPR036390">
    <property type="entry name" value="WH_DNA-bd_sf"/>
</dbReference>
<organism evidence="1 2">
    <name type="scientific">Mucilaginibacter ginsenosidivorans</name>
    <dbReference type="NCBI Taxonomy" id="398053"/>
    <lineage>
        <taxon>Bacteria</taxon>
        <taxon>Pseudomonadati</taxon>
        <taxon>Bacteroidota</taxon>
        <taxon>Sphingobacteriia</taxon>
        <taxon>Sphingobacteriales</taxon>
        <taxon>Sphingobacteriaceae</taxon>
        <taxon>Mucilaginibacter</taxon>
    </lineage>
</organism>
<dbReference type="PANTHER" id="PTHR33221:SF15">
    <property type="entry name" value="HTH-TYPE TRANSCRIPTIONAL REGULATOR YWGB-RELATED"/>
    <property type="match status" value="1"/>
</dbReference>
<sequence length="165" mass="18335">MKITSQEEYGLRVLLRIAKCRERDGMTIQALSFAEGLSTPYVAKLTRMLRMAGYINSTPGNKGGYILSRPAAQININEALKILGGSLFEKAFCEDYSGILKFCTNSVDCSIRSLWQMVQITIDNLLDKITLEDLIGSEMNADQLINTIIEQNIKTFMAGNGKINT</sequence>
<dbReference type="InterPro" id="IPR036388">
    <property type="entry name" value="WH-like_DNA-bd_sf"/>
</dbReference>
<evidence type="ECO:0000313" key="1">
    <source>
        <dbReference type="EMBL" id="QEC62327.1"/>
    </source>
</evidence>
<dbReference type="Proteomes" id="UP000321479">
    <property type="component" value="Chromosome"/>
</dbReference>
<dbReference type="GO" id="GO:0005829">
    <property type="term" value="C:cytosol"/>
    <property type="evidence" value="ECO:0007669"/>
    <property type="project" value="TreeGrafter"/>
</dbReference>
<dbReference type="InterPro" id="IPR030489">
    <property type="entry name" value="TR_Rrf2-type_CS"/>
</dbReference>
<proteinExistence type="predicted"/>
<evidence type="ECO:0000313" key="2">
    <source>
        <dbReference type="Proteomes" id="UP000321479"/>
    </source>
</evidence>
<dbReference type="PROSITE" id="PS51197">
    <property type="entry name" value="HTH_RRF2_2"/>
    <property type="match status" value="1"/>
</dbReference>
<gene>
    <name evidence="1" type="ORF">FRZ54_06935</name>
</gene>
<accession>A0A5B8UT93</accession>
<dbReference type="OrthoDB" id="9808360at2"/>
<dbReference type="InterPro" id="IPR000944">
    <property type="entry name" value="Tscrpt_reg_Rrf2"/>
</dbReference>
<dbReference type="KEGG" id="mgin:FRZ54_06935"/>
<dbReference type="AlphaFoldDB" id="A0A5B8UT93"/>
<dbReference type="GO" id="GO:0003700">
    <property type="term" value="F:DNA-binding transcription factor activity"/>
    <property type="evidence" value="ECO:0007669"/>
    <property type="project" value="TreeGrafter"/>
</dbReference>
<dbReference type="PANTHER" id="PTHR33221">
    <property type="entry name" value="WINGED HELIX-TURN-HELIX TRANSCRIPTIONAL REGULATOR, RRF2 FAMILY"/>
    <property type="match status" value="1"/>
</dbReference>
<dbReference type="PROSITE" id="PS01332">
    <property type="entry name" value="HTH_RRF2_1"/>
    <property type="match status" value="1"/>
</dbReference>
<protein>
    <submittedName>
        <fullName evidence="1">Rrf2 family transcriptional regulator</fullName>
    </submittedName>
</protein>
<dbReference type="SUPFAM" id="SSF46785">
    <property type="entry name" value="Winged helix' DNA-binding domain"/>
    <property type="match status" value="1"/>
</dbReference>
<keyword evidence="2" id="KW-1185">Reference proteome</keyword>